<accession>A0A417XZK2</accession>
<dbReference type="NCBIfam" id="TIGR00667">
    <property type="entry name" value="aat"/>
    <property type="match status" value="1"/>
</dbReference>
<comment type="caution">
    <text evidence="5">The sequence shown here is derived from an EMBL/GenBank/DDBJ whole genome shotgun (WGS) entry which is preliminary data.</text>
</comment>
<reference evidence="5 6" key="1">
    <citation type="submission" date="2018-09" db="EMBL/GenBank/DDBJ databases">
        <title>Genome sequencing of Nocardioides immobilis CCTCC AB 2017083 for comparison to Nocardioides silvaticus.</title>
        <authorList>
            <person name="Li C."/>
            <person name="Wang G."/>
        </authorList>
    </citation>
    <scope>NUCLEOTIDE SEQUENCE [LARGE SCALE GENOMIC DNA]</scope>
    <source>
        <strain evidence="5 6">CCTCC AB 2017083</strain>
    </source>
</reference>
<dbReference type="Gene3D" id="3.30.70.3550">
    <property type="entry name" value="Leucyl/phenylalanyl-tRNA-protein transferase, N-terminal domain"/>
    <property type="match status" value="1"/>
</dbReference>
<organism evidence="5 6">
    <name type="scientific">Nocardioides immobilis</name>
    <dbReference type="NCBI Taxonomy" id="2049295"/>
    <lineage>
        <taxon>Bacteria</taxon>
        <taxon>Bacillati</taxon>
        <taxon>Actinomycetota</taxon>
        <taxon>Actinomycetes</taxon>
        <taxon>Propionibacteriales</taxon>
        <taxon>Nocardioidaceae</taxon>
        <taxon>Nocardioides</taxon>
    </lineage>
</organism>
<protein>
    <recommendedName>
        <fullName evidence="4">Leucyl/phenylalanyl-tRNA--protein transferase</fullName>
        <ecNumber evidence="4">2.3.2.6</ecNumber>
    </recommendedName>
    <alternativeName>
        <fullName evidence="4">L/F-transferase</fullName>
    </alternativeName>
    <alternativeName>
        <fullName evidence="4">Leucyltransferase</fullName>
    </alternativeName>
    <alternativeName>
        <fullName evidence="4">Phenyalanyltransferase</fullName>
    </alternativeName>
</protein>
<keyword evidence="1 4" id="KW-0963">Cytoplasm</keyword>
<proteinExistence type="inferred from homology"/>
<dbReference type="SUPFAM" id="SSF55729">
    <property type="entry name" value="Acyl-CoA N-acyltransferases (Nat)"/>
    <property type="match status" value="1"/>
</dbReference>
<dbReference type="GO" id="GO:0005737">
    <property type="term" value="C:cytoplasm"/>
    <property type="evidence" value="ECO:0007669"/>
    <property type="project" value="UniProtKB-SubCell"/>
</dbReference>
<dbReference type="InterPro" id="IPR004616">
    <property type="entry name" value="Leu/Phe-tRNA_Trfase"/>
</dbReference>
<dbReference type="HAMAP" id="MF_00688">
    <property type="entry name" value="Leu_Phe_trans"/>
    <property type="match status" value="1"/>
</dbReference>
<keyword evidence="2 4" id="KW-0808">Transferase</keyword>
<evidence type="ECO:0000256" key="4">
    <source>
        <dbReference type="HAMAP-Rule" id="MF_00688"/>
    </source>
</evidence>
<evidence type="ECO:0000256" key="3">
    <source>
        <dbReference type="ARBA" id="ARBA00023315"/>
    </source>
</evidence>
<gene>
    <name evidence="4" type="primary">aat</name>
    <name evidence="5" type="ORF">D0Z08_17155</name>
</gene>
<dbReference type="PANTHER" id="PTHR30098:SF2">
    <property type="entry name" value="LEUCYL_PHENYLALANYL-TRNA--PROTEIN TRANSFERASE"/>
    <property type="match status" value="1"/>
</dbReference>
<comment type="catalytic activity">
    <reaction evidence="4">
        <text>N-terminal L-arginyl-[protein] + L-leucyl-tRNA(Leu) = N-terminal L-leucyl-L-arginyl-[protein] + tRNA(Leu) + H(+)</text>
        <dbReference type="Rhea" id="RHEA:50416"/>
        <dbReference type="Rhea" id="RHEA-COMP:9613"/>
        <dbReference type="Rhea" id="RHEA-COMP:9622"/>
        <dbReference type="Rhea" id="RHEA-COMP:12672"/>
        <dbReference type="Rhea" id="RHEA-COMP:12673"/>
        <dbReference type="ChEBI" id="CHEBI:15378"/>
        <dbReference type="ChEBI" id="CHEBI:64719"/>
        <dbReference type="ChEBI" id="CHEBI:78442"/>
        <dbReference type="ChEBI" id="CHEBI:78494"/>
        <dbReference type="ChEBI" id="CHEBI:133044"/>
        <dbReference type="EC" id="2.3.2.6"/>
    </reaction>
</comment>
<comment type="catalytic activity">
    <reaction evidence="4">
        <text>N-terminal L-lysyl-[protein] + L-leucyl-tRNA(Leu) = N-terminal L-leucyl-L-lysyl-[protein] + tRNA(Leu) + H(+)</text>
        <dbReference type="Rhea" id="RHEA:12340"/>
        <dbReference type="Rhea" id="RHEA-COMP:9613"/>
        <dbReference type="Rhea" id="RHEA-COMP:9622"/>
        <dbReference type="Rhea" id="RHEA-COMP:12670"/>
        <dbReference type="Rhea" id="RHEA-COMP:12671"/>
        <dbReference type="ChEBI" id="CHEBI:15378"/>
        <dbReference type="ChEBI" id="CHEBI:65249"/>
        <dbReference type="ChEBI" id="CHEBI:78442"/>
        <dbReference type="ChEBI" id="CHEBI:78494"/>
        <dbReference type="ChEBI" id="CHEBI:133043"/>
        <dbReference type="EC" id="2.3.2.6"/>
    </reaction>
</comment>
<evidence type="ECO:0000313" key="5">
    <source>
        <dbReference type="EMBL" id="RHW25776.1"/>
    </source>
</evidence>
<dbReference type="Proteomes" id="UP000283644">
    <property type="component" value="Unassembled WGS sequence"/>
</dbReference>
<dbReference type="EC" id="2.3.2.6" evidence="4"/>
<evidence type="ECO:0000256" key="2">
    <source>
        <dbReference type="ARBA" id="ARBA00022679"/>
    </source>
</evidence>
<evidence type="ECO:0000313" key="6">
    <source>
        <dbReference type="Proteomes" id="UP000283644"/>
    </source>
</evidence>
<dbReference type="InterPro" id="IPR042203">
    <property type="entry name" value="Leu/Phe-tRNA_Trfase_C"/>
</dbReference>
<name>A0A417XZK2_9ACTN</name>
<comment type="subcellular location">
    <subcellularLocation>
        <location evidence="4">Cytoplasm</location>
    </subcellularLocation>
</comment>
<dbReference type="Pfam" id="PF03588">
    <property type="entry name" value="Leu_Phe_trans"/>
    <property type="match status" value="1"/>
</dbReference>
<sequence>MDNPTNRQGPVEPPPTPWELPSLEQLAALESEDDLVAVGADLAPGTVLAAYRRGLFPMPEPRLRLRARTRPPAIGWWCPAERGVLRLDGLHVSRSLRRSVRDFEIRVDTAFDEVVAACGDPRRPGAWIDDAIRAAYGELHRLGWAHSVEAWQDGRLAGGLYGVALGGLFAGESMFHRSRDASKVALVGLVARLTDAHAGRRLIDVQWSTPHLASLGVEEIARREYVERLPDLLATPLPEAFV</sequence>
<dbReference type="GO" id="GO:0030163">
    <property type="term" value="P:protein catabolic process"/>
    <property type="evidence" value="ECO:0007669"/>
    <property type="project" value="UniProtKB-UniRule"/>
</dbReference>
<keyword evidence="3 4" id="KW-0012">Acyltransferase</keyword>
<dbReference type="InterPro" id="IPR042221">
    <property type="entry name" value="Leu/Phe-tRNA_Trfase_N"/>
</dbReference>
<dbReference type="AlphaFoldDB" id="A0A417XZK2"/>
<comment type="similarity">
    <text evidence="4">Belongs to the L/F-transferase family.</text>
</comment>
<evidence type="ECO:0000256" key="1">
    <source>
        <dbReference type="ARBA" id="ARBA00022490"/>
    </source>
</evidence>
<dbReference type="GO" id="GO:0008914">
    <property type="term" value="F:leucyl-tRNA--protein transferase activity"/>
    <property type="evidence" value="ECO:0007669"/>
    <property type="project" value="UniProtKB-UniRule"/>
</dbReference>
<keyword evidence="6" id="KW-1185">Reference proteome</keyword>
<comment type="catalytic activity">
    <reaction evidence="4">
        <text>L-phenylalanyl-tRNA(Phe) + an N-terminal L-alpha-aminoacyl-[protein] = an N-terminal L-phenylalanyl-L-alpha-aminoacyl-[protein] + tRNA(Phe)</text>
        <dbReference type="Rhea" id="RHEA:43632"/>
        <dbReference type="Rhea" id="RHEA-COMP:9668"/>
        <dbReference type="Rhea" id="RHEA-COMP:9699"/>
        <dbReference type="Rhea" id="RHEA-COMP:10636"/>
        <dbReference type="Rhea" id="RHEA-COMP:10637"/>
        <dbReference type="ChEBI" id="CHEBI:78442"/>
        <dbReference type="ChEBI" id="CHEBI:78531"/>
        <dbReference type="ChEBI" id="CHEBI:78597"/>
        <dbReference type="ChEBI" id="CHEBI:83561"/>
        <dbReference type="EC" id="2.3.2.6"/>
    </reaction>
</comment>
<dbReference type="InterPro" id="IPR016181">
    <property type="entry name" value="Acyl_CoA_acyltransferase"/>
</dbReference>
<dbReference type="Gene3D" id="3.40.630.70">
    <property type="entry name" value="Leucyl/phenylalanyl-tRNA-protein transferase, C-terminal domain"/>
    <property type="match status" value="1"/>
</dbReference>
<dbReference type="OrthoDB" id="9790282at2"/>
<dbReference type="PANTHER" id="PTHR30098">
    <property type="entry name" value="LEUCYL/PHENYLALANYL-TRNA--PROTEIN TRANSFERASE"/>
    <property type="match status" value="1"/>
</dbReference>
<comment type="function">
    <text evidence="4">Functions in the N-end rule pathway of protein degradation where it conjugates Leu, Phe and, less efficiently, Met from aminoacyl-tRNAs to the N-termini of proteins containing an N-terminal arginine or lysine.</text>
</comment>
<dbReference type="RefSeq" id="WP_118926478.1">
    <property type="nucleotide sequence ID" value="NZ_QXGH01000021.1"/>
</dbReference>
<dbReference type="EMBL" id="QXGH01000021">
    <property type="protein sequence ID" value="RHW25776.1"/>
    <property type="molecule type" value="Genomic_DNA"/>
</dbReference>